<dbReference type="EMBL" id="OC922271">
    <property type="protein sequence ID" value="CAD7654054.1"/>
    <property type="molecule type" value="Genomic_DNA"/>
</dbReference>
<reference evidence="1" key="1">
    <citation type="submission" date="2020-11" db="EMBL/GenBank/DDBJ databases">
        <authorList>
            <person name="Tran Van P."/>
        </authorList>
    </citation>
    <scope>NUCLEOTIDE SEQUENCE</scope>
</reference>
<dbReference type="EMBL" id="CAJPVJ010007446">
    <property type="protein sequence ID" value="CAG2171241.1"/>
    <property type="molecule type" value="Genomic_DNA"/>
</dbReference>
<accession>A0A7R9M7V3</accession>
<dbReference type="AlphaFoldDB" id="A0A7R9M7V3"/>
<evidence type="ECO:0000313" key="2">
    <source>
        <dbReference type="Proteomes" id="UP000728032"/>
    </source>
</evidence>
<sequence length="68" mass="7918">MDTRDDNFLINFDKLPDERTDTSLARMARLACQKNASIRPEFSELLEIFETELMSDTTTPQPKRHKTS</sequence>
<name>A0A7R9M7V3_9ACAR</name>
<protein>
    <submittedName>
        <fullName evidence="1">Uncharacterized protein</fullName>
    </submittedName>
</protein>
<dbReference type="OrthoDB" id="20134at2759"/>
<evidence type="ECO:0000313" key="1">
    <source>
        <dbReference type="EMBL" id="CAD7654054.1"/>
    </source>
</evidence>
<proteinExistence type="predicted"/>
<gene>
    <name evidence="1" type="ORF">ONB1V03_LOCUS10704</name>
</gene>
<organism evidence="1">
    <name type="scientific">Oppiella nova</name>
    <dbReference type="NCBI Taxonomy" id="334625"/>
    <lineage>
        <taxon>Eukaryota</taxon>
        <taxon>Metazoa</taxon>
        <taxon>Ecdysozoa</taxon>
        <taxon>Arthropoda</taxon>
        <taxon>Chelicerata</taxon>
        <taxon>Arachnida</taxon>
        <taxon>Acari</taxon>
        <taxon>Acariformes</taxon>
        <taxon>Sarcoptiformes</taxon>
        <taxon>Oribatida</taxon>
        <taxon>Brachypylina</taxon>
        <taxon>Oppioidea</taxon>
        <taxon>Oppiidae</taxon>
        <taxon>Oppiella</taxon>
    </lineage>
</organism>
<dbReference type="Proteomes" id="UP000728032">
    <property type="component" value="Unassembled WGS sequence"/>
</dbReference>
<keyword evidence="2" id="KW-1185">Reference proteome</keyword>